<protein>
    <submittedName>
        <fullName evidence="1">Uncharacterized protein</fullName>
    </submittedName>
</protein>
<gene>
    <name evidence="1" type="ORF">PMYSY11_4321</name>
</gene>
<sequence>MDWIQERSVARTPLGGLHLQVLPDEVLKGFELTIWNEYRGEVSIRGGVMTQVHELNALSASGKAFECKRVTRLAAEFDLQAVPTFRPVSLSHLPFRCFALQLHCRGHLTADMLELSE</sequence>
<dbReference type="EMBL" id="LR215729">
    <property type="protein sequence ID" value="CAE6952232.1"/>
    <property type="molecule type" value="Genomic_DNA"/>
</dbReference>
<proteinExistence type="predicted"/>
<organism evidence="1 2">
    <name type="scientific">Pseudomonas marincola</name>
    <dbReference type="NCBI Taxonomy" id="437900"/>
    <lineage>
        <taxon>Bacteria</taxon>
        <taxon>Pseudomonadati</taxon>
        <taxon>Pseudomonadota</taxon>
        <taxon>Gammaproteobacteria</taxon>
        <taxon>Pseudomonadales</taxon>
        <taxon>Pseudomonadaceae</taxon>
        <taxon>Pseudomonas</taxon>
    </lineage>
</organism>
<name>A0A8S2BQM4_9PSED</name>
<reference evidence="1" key="1">
    <citation type="submission" date="2021-02" db="EMBL/GenBank/DDBJ databases">
        <authorList>
            <consortium name="Genoscope - CEA"/>
            <person name="William W."/>
        </authorList>
    </citation>
    <scope>NUCLEOTIDE SEQUENCE</scope>
    <source>
        <strain evidence="1">YSy11</strain>
    </source>
</reference>
<keyword evidence="2" id="KW-1185">Reference proteome</keyword>
<evidence type="ECO:0000313" key="2">
    <source>
        <dbReference type="Proteomes" id="UP000325451"/>
    </source>
</evidence>
<accession>A0A8S2BQM4</accession>
<dbReference type="Proteomes" id="UP000325451">
    <property type="component" value="Chromosome"/>
</dbReference>
<dbReference type="KEGG" id="pmao:PMYSY11_4321"/>
<evidence type="ECO:0000313" key="1">
    <source>
        <dbReference type="EMBL" id="CAE6952232.1"/>
    </source>
</evidence>
<dbReference type="AlphaFoldDB" id="A0A8S2BQM4"/>